<organism evidence="2 3">
    <name type="scientific">Blyttiomyces helicus</name>
    <dbReference type="NCBI Taxonomy" id="388810"/>
    <lineage>
        <taxon>Eukaryota</taxon>
        <taxon>Fungi</taxon>
        <taxon>Fungi incertae sedis</taxon>
        <taxon>Chytridiomycota</taxon>
        <taxon>Chytridiomycota incertae sedis</taxon>
        <taxon>Chytridiomycetes</taxon>
        <taxon>Chytridiomycetes incertae sedis</taxon>
        <taxon>Blyttiomyces</taxon>
    </lineage>
</organism>
<dbReference type="EMBL" id="KZ999846">
    <property type="protein sequence ID" value="RKO84685.1"/>
    <property type="molecule type" value="Genomic_DNA"/>
</dbReference>
<gene>
    <name evidence="2" type="ORF">BDK51DRAFT_29477</name>
</gene>
<feature type="region of interest" description="Disordered" evidence="1">
    <location>
        <begin position="326"/>
        <end position="372"/>
    </location>
</feature>
<protein>
    <submittedName>
        <fullName evidence="2">Uncharacterized protein</fullName>
    </submittedName>
</protein>
<reference evidence="3" key="1">
    <citation type="journal article" date="2018" name="Nat. Microbiol.">
        <title>Leveraging single-cell genomics to expand the fungal tree of life.</title>
        <authorList>
            <person name="Ahrendt S.R."/>
            <person name="Quandt C.A."/>
            <person name="Ciobanu D."/>
            <person name="Clum A."/>
            <person name="Salamov A."/>
            <person name="Andreopoulos B."/>
            <person name="Cheng J.F."/>
            <person name="Woyke T."/>
            <person name="Pelin A."/>
            <person name="Henrissat B."/>
            <person name="Reynolds N.K."/>
            <person name="Benny G.L."/>
            <person name="Smith M.E."/>
            <person name="James T.Y."/>
            <person name="Grigoriev I.V."/>
        </authorList>
    </citation>
    <scope>NUCLEOTIDE SEQUENCE [LARGE SCALE GENOMIC DNA]</scope>
</reference>
<evidence type="ECO:0000313" key="2">
    <source>
        <dbReference type="EMBL" id="RKO84685.1"/>
    </source>
</evidence>
<evidence type="ECO:0000256" key="1">
    <source>
        <dbReference type="SAM" id="MobiDB-lite"/>
    </source>
</evidence>
<feature type="region of interest" description="Disordered" evidence="1">
    <location>
        <begin position="1"/>
        <end position="38"/>
    </location>
</feature>
<feature type="compositionally biased region" description="Basic and acidic residues" evidence="1">
    <location>
        <begin position="339"/>
        <end position="350"/>
    </location>
</feature>
<accession>A0A4P9W046</accession>
<keyword evidence="3" id="KW-1185">Reference proteome</keyword>
<dbReference type="Proteomes" id="UP000269721">
    <property type="component" value="Unassembled WGS sequence"/>
</dbReference>
<feature type="non-terminal residue" evidence="2">
    <location>
        <position position="443"/>
    </location>
</feature>
<dbReference type="AlphaFoldDB" id="A0A4P9W046"/>
<feature type="region of interest" description="Disordered" evidence="1">
    <location>
        <begin position="53"/>
        <end position="154"/>
    </location>
</feature>
<feature type="compositionally biased region" description="Polar residues" evidence="1">
    <location>
        <begin position="142"/>
        <end position="154"/>
    </location>
</feature>
<feature type="region of interest" description="Disordered" evidence="1">
    <location>
        <begin position="277"/>
        <end position="312"/>
    </location>
</feature>
<evidence type="ECO:0000313" key="3">
    <source>
        <dbReference type="Proteomes" id="UP000269721"/>
    </source>
</evidence>
<feature type="region of interest" description="Disordered" evidence="1">
    <location>
        <begin position="172"/>
        <end position="209"/>
    </location>
</feature>
<sequence length="443" mass="46452">MPIHAWETDESVYNKASSPRRINQQPQETSSVFSRLGPPVTSAQLNLSVFARLGPPVGNNQSTLQYAGGPAVGTSNRGKRLPEAPSLVSHAGPPAGHARSYPAPPRADPYEQSGGSARAELPFSCPGFSRASSVNDEDKIQSLGSEGSTGSYADQIGAGQQATARLFSALSTTSTKPHPEKSVQLSVAREQQRPPSVHAPPFESAPSVGFGSYAEQMQHTAKNLLPPASSSLPRSGCSTTPRAALASSVGLAGLKAYGSRPVISGADAHIPTRTASAVSTFPPSHPPQYIKPAPGPSHGWFSGASEQHQSAFDVADPEAKFKAAAEAAGIHVTNSTTGESRKSREERKPSPEQPPVDGSSTAEAEASGMGLKVREDEKLSISTEEGFEERLPRVDDEHFRPYIKFGMQCSSPRNRNADALAGDIGALSLGDSASRDFSLPPAS</sequence>
<name>A0A4P9W046_9FUNG</name>
<proteinExistence type="predicted"/>
<feature type="compositionally biased region" description="Polar residues" evidence="1">
    <location>
        <begin position="14"/>
        <end position="33"/>
    </location>
</feature>